<evidence type="ECO:0000313" key="2">
    <source>
        <dbReference type="EMBL" id="KAF0692703.1"/>
    </source>
</evidence>
<protein>
    <submittedName>
        <fullName evidence="3">Aste57867_16214 protein</fullName>
    </submittedName>
</protein>
<gene>
    <name evidence="3" type="primary">Aste57867_16214</name>
    <name evidence="2" type="ORF">As57867_016157</name>
    <name evidence="3" type="ORF">ASTE57867_16214</name>
</gene>
<name>A0A485L4Y1_9STRA</name>
<evidence type="ECO:0000313" key="3">
    <source>
        <dbReference type="EMBL" id="VFT92992.1"/>
    </source>
</evidence>
<dbReference type="EMBL" id="CAADRA010005875">
    <property type="protein sequence ID" value="VFT92992.1"/>
    <property type="molecule type" value="Genomic_DNA"/>
</dbReference>
<organism evidence="3 4">
    <name type="scientific">Aphanomyces stellatus</name>
    <dbReference type="NCBI Taxonomy" id="120398"/>
    <lineage>
        <taxon>Eukaryota</taxon>
        <taxon>Sar</taxon>
        <taxon>Stramenopiles</taxon>
        <taxon>Oomycota</taxon>
        <taxon>Saprolegniomycetes</taxon>
        <taxon>Saprolegniales</taxon>
        <taxon>Verrucalvaceae</taxon>
        <taxon>Aphanomyces</taxon>
    </lineage>
</organism>
<dbReference type="OrthoDB" id="67786at2759"/>
<sequence length="85" mass="9458">MMKKMNHQSNNPRKRDRGLSLSASRTEPDRASSGYTAKRTPLVFTSKPAGNAQYLLAKGPDGTRGFYSRSQKLSAKAHEFVPMSR</sequence>
<reference evidence="2" key="2">
    <citation type="submission" date="2019-06" db="EMBL/GenBank/DDBJ databases">
        <title>Genomics analysis of Aphanomyces spp. identifies a new class of oomycete effector associated with host adaptation.</title>
        <authorList>
            <person name="Gaulin E."/>
        </authorList>
    </citation>
    <scope>NUCLEOTIDE SEQUENCE</scope>
    <source>
        <strain evidence="2">CBS 578.67</strain>
    </source>
</reference>
<keyword evidence="4" id="KW-1185">Reference proteome</keyword>
<feature type="compositionally biased region" description="Basic residues" evidence="1">
    <location>
        <begin position="1"/>
        <end position="16"/>
    </location>
</feature>
<evidence type="ECO:0000313" key="4">
    <source>
        <dbReference type="Proteomes" id="UP000332933"/>
    </source>
</evidence>
<dbReference type="AlphaFoldDB" id="A0A485L4Y1"/>
<feature type="region of interest" description="Disordered" evidence="1">
    <location>
        <begin position="61"/>
        <end position="85"/>
    </location>
</feature>
<evidence type="ECO:0000256" key="1">
    <source>
        <dbReference type="SAM" id="MobiDB-lite"/>
    </source>
</evidence>
<reference evidence="3 4" key="1">
    <citation type="submission" date="2019-03" db="EMBL/GenBank/DDBJ databases">
        <authorList>
            <person name="Gaulin E."/>
            <person name="Dumas B."/>
        </authorList>
    </citation>
    <scope>NUCLEOTIDE SEQUENCE [LARGE SCALE GENOMIC DNA]</scope>
    <source>
        <strain evidence="3">CBS 568.67</strain>
    </source>
</reference>
<dbReference type="Proteomes" id="UP000332933">
    <property type="component" value="Unassembled WGS sequence"/>
</dbReference>
<proteinExistence type="predicted"/>
<dbReference type="EMBL" id="VJMH01005854">
    <property type="protein sequence ID" value="KAF0692703.1"/>
    <property type="molecule type" value="Genomic_DNA"/>
</dbReference>
<feature type="region of interest" description="Disordered" evidence="1">
    <location>
        <begin position="1"/>
        <end position="39"/>
    </location>
</feature>
<accession>A0A485L4Y1</accession>